<dbReference type="GO" id="GO:0000172">
    <property type="term" value="C:ribonuclease MRP complex"/>
    <property type="evidence" value="ECO:0007669"/>
    <property type="project" value="TreeGrafter"/>
</dbReference>
<comment type="caution">
    <text evidence="3">The sequence shown here is derived from an EMBL/GenBank/DDBJ whole genome shotgun (WGS) entry which is preliminary data.</text>
</comment>
<proteinExistence type="predicted"/>
<feature type="domain" description="Fe2OG dioxygenase" evidence="2">
    <location>
        <begin position="471"/>
        <end position="589"/>
    </location>
</feature>
<evidence type="ECO:0000313" key="4">
    <source>
        <dbReference type="Proteomes" id="UP000612746"/>
    </source>
</evidence>
<dbReference type="InterPro" id="IPR005123">
    <property type="entry name" value="Oxoglu/Fe-dep_dioxygenase_dom"/>
</dbReference>
<dbReference type="GO" id="GO:0000171">
    <property type="term" value="F:ribonuclease MRP activity"/>
    <property type="evidence" value="ECO:0007669"/>
    <property type="project" value="TreeGrafter"/>
</dbReference>
<dbReference type="Gene3D" id="2.60.120.590">
    <property type="entry name" value="Alpha-ketoglutarate-dependent dioxygenase AlkB-like"/>
    <property type="match status" value="1"/>
</dbReference>
<evidence type="ECO:0000256" key="1">
    <source>
        <dbReference type="SAM" id="SignalP"/>
    </source>
</evidence>
<dbReference type="PANTHER" id="PTHR15396:SF1">
    <property type="entry name" value="RIBONUCLEASE P PROTEIN SUBUNIT P40"/>
    <property type="match status" value="1"/>
</dbReference>
<dbReference type="InterPro" id="IPR037151">
    <property type="entry name" value="AlkB-like_sf"/>
</dbReference>
<gene>
    <name evidence="3" type="ORF">INT44_003138</name>
</gene>
<dbReference type="PROSITE" id="PS51471">
    <property type="entry name" value="FE2OG_OXY"/>
    <property type="match status" value="1"/>
</dbReference>
<dbReference type="GO" id="GO:0004526">
    <property type="term" value="F:ribonuclease P activity"/>
    <property type="evidence" value="ECO:0007669"/>
    <property type="project" value="TreeGrafter"/>
</dbReference>
<dbReference type="InterPro" id="IPR027450">
    <property type="entry name" value="AlkB-like"/>
</dbReference>
<accession>A0A8H7Q6X4</accession>
<reference evidence="3" key="1">
    <citation type="submission" date="2020-12" db="EMBL/GenBank/DDBJ databases">
        <title>Metabolic potential, ecology and presence of endohyphal bacteria is reflected in genomic diversity of Mucoromycotina.</title>
        <authorList>
            <person name="Muszewska A."/>
            <person name="Okrasinska A."/>
            <person name="Steczkiewicz K."/>
            <person name="Drgas O."/>
            <person name="Orlowska M."/>
            <person name="Perlinska-Lenart U."/>
            <person name="Aleksandrzak-Piekarczyk T."/>
            <person name="Szatraj K."/>
            <person name="Zielenkiewicz U."/>
            <person name="Pilsyk S."/>
            <person name="Malc E."/>
            <person name="Mieczkowski P."/>
            <person name="Kruszewska J.S."/>
            <person name="Biernat P."/>
            <person name="Pawlowska J."/>
        </authorList>
    </citation>
    <scope>NUCLEOTIDE SEQUENCE</scope>
    <source>
        <strain evidence="3">WA0000051536</strain>
    </source>
</reference>
<feature type="signal peptide" evidence="1">
    <location>
        <begin position="1"/>
        <end position="17"/>
    </location>
</feature>
<dbReference type="PANTHER" id="PTHR15396">
    <property type="entry name" value="RIBONUCLEASE P PROTEIN SUBUNIT P40"/>
    <property type="match status" value="1"/>
</dbReference>
<dbReference type="Pfam" id="PF13532">
    <property type="entry name" value="2OG-FeII_Oxy_2"/>
    <property type="match status" value="1"/>
</dbReference>
<dbReference type="Proteomes" id="UP000612746">
    <property type="component" value="Unassembled WGS sequence"/>
</dbReference>
<dbReference type="GO" id="GO:0000447">
    <property type="term" value="P:endonucleolytic cleavage in ITS1 to separate SSU-rRNA from 5.8S rRNA and LSU-rRNA from tricistronic rRNA transcript (SSU-rRNA, 5.8S rRNA, LSU-rRNA)"/>
    <property type="evidence" value="ECO:0007669"/>
    <property type="project" value="TreeGrafter"/>
</dbReference>
<evidence type="ECO:0000313" key="3">
    <source>
        <dbReference type="EMBL" id="KAG2186911.1"/>
    </source>
</evidence>
<keyword evidence="1" id="KW-0732">Signal</keyword>
<name>A0A8H7Q6X4_9FUNG</name>
<dbReference type="GO" id="GO:0001682">
    <property type="term" value="P:tRNA 5'-leader removal"/>
    <property type="evidence" value="ECO:0007669"/>
    <property type="project" value="InterPro"/>
</dbReference>
<feature type="chain" id="PRO_5033990229" description="Fe2OG dioxygenase domain-containing protein" evidence="1">
    <location>
        <begin position="18"/>
        <end position="603"/>
    </location>
</feature>
<dbReference type="InterPro" id="IPR013893">
    <property type="entry name" value="RNase_P_Rpp40"/>
</dbReference>
<dbReference type="AlphaFoldDB" id="A0A8H7Q6X4"/>
<protein>
    <recommendedName>
        <fullName evidence="2">Fe2OG dioxygenase domain-containing protein</fullName>
    </recommendedName>
</protein>
<dbReference type="OrthoDB" id="63112at2759"/>
<dbReference type="GO" id="GO:0030681">
    <property type="term" value="C:multimeric ribonuclease P complex"/>
    <property type="evidence" value="ECO:0007669"/>
    <property type="project" value="TreeGrafter"/>
</dbReference>
<dbReference type="EMBL" id="JAEPRA010000004">
    <property type="protein sequence ID" value="KAG2186911.1"/>
    <property type="molecule type" value="Genomic_DNA"/>
</dbReference>
<sequence>MGCLTGLAILMFNFVSSFEIFGKWPTKVPVQYLWETIDYFKSNAPTTDKQEPFVLDIQLLLADTQAETLLQSIAENEQFFYEVEAPLSMFLDTSFLEKNLTKDTYLDTEDVAIIDGDGHLVLSLQKETYEAFGLEGKAATFTGNGRRYIITIDVSAPTFRPGNKTFDRTKWCLDNNLSRSFKMVMTRVDTNTGASLDVLLSNVQHSKKPVSWASSKMDGIRLPNFETLKLPEGATPNNRWKDEALEAYEWLGMATLGSQRLSVNDKPDPFLSVYSCPEPYTTGSVTSLRSAGLVTPQYIENLLITLRKEIKAKQCWGALTVWGYRDSPIAWRGREHGFLTSGENDYTILLLREEKDASEQRAVCYQALGVYDTFMDPALEPYKLQGVPDSAYYIPNFISAAEEEYLISKVQTAPAPKWVTLKARRLQNWGGTPKVEDGKMLQEPIPTWLKEPVFKKLQNIGIGFGDSPSTEPNHILVNEYLPGQGIMPHQDGPLYNPIVATVTLNSHSILNFYPHGVDKATSEPEFSVLLEPRSLFVQTGQLYKTYLHGIAEVTEDDLAERPPINYHPIPTGTLLPRQTRISLTYRQVKRAIKNPFAKTLFKH</sequence>
<dbReference type="SUPFAM" id="SSF51197">
    <property type="entry name" value="Clavaminate synthase-like"/>
    <property type="match status" value="1"/>
</dbReference>
<dbReference type="Pfam" id="PF08584">
    <property type="entry name" value="Ribonuc_P_40"/>
    <property type="match status" value="1"/>
</dbReference>
<organism evidence="3 4">
    <name type="scientific">Umbelopsis vinacea</name>
    <dbReference type="NCBI Taxonomy" id="44442"/>
    <lineage>
        <taxon>Eukaryota</taxon>
        <taxon>Fungi</taxon>
        <taxon>Fungi incertae sedis</taxon>
        <taxon>Mucoromycota</taxon>
        <taxon>Mucoromycotina</taxon>
        <taxon>Umbelopsidomycetes</taxon>
        <taxon>Umbelopsidales</taxon>
        <taxon>Umbelopsidaceae</taxon>
        <taxon>Umbelopsis</taxon>
    </lineage>
</organism>
<evidence type="ECO:0000259" key="2">
    <source>
        <dbReference type="PROSITE" id="PS51471"/>
    </source>
</evidence>
<keyword evidence="4" id="KW-1185">Reference proteome</keyword>